<keyword evidence="1" id="KW-0812">Transmembrane</keyword>
<evidence type="ECO:0000313" key="5">
    <source>
        <dbReference type="EMBL" id="RQT36142.1"/>
    </source>
</evidence>
<accession>A0A0G3YSJ9</accession>
<dbReference type="EMBL" id="JAENIB010000008">
    <property type="protein sequence ID" value="MBK1932442.1"/>
    <property type="molecule type" value="Genomic_DNA"/>
</dbReference>
<evidence type="ECO:0000313" key="4">
    <source>
        <dbReference type="EMBL" id="MDN7568823.1"/>
    </source>
</evidence>
<dbReference type="RefSeq" id="WP_039343411.1">
    <property type="nucleotide sequence ID" value="NZ_AP018358.1"/>
</dbReference>
<dbReference type="EMBL" id="CABVQS010000046">
    <property type="protein sequence ID" value="VWD63559.1"/>
    <property type="molecule type" value="Genomic_DNA"/>
</dbReference>
<evidence type="ECO:0000313" key="11">
    <source>
        <dbReference type="Proteomes" id="UP000494182"/>
    </source>
</evidence>
<gene>
    <name evidence="7" type="ORF">BCO71033_06951</name>
    <name evidence="6" type="ORF">BCO71171_02924</name>
    <name evidence="5" type="ORF">DF037_03755</name>
    <name evidence="3" type="ORF">J4M89_13875</name>
    <name evidence="2" type="ORF">JIN94_21345</name>
    <name evidence="8" type="ORF">LXE91_09715</name>
    <name evidence="4" type="ORF">QZM56_30360</name>
</gene>
<reference evidence="10 11" key="2">
    <citation type="submission" date="2019-09" db="EMBL/GenBank/DDBJ databases">
        <authorList>
            <person name="Depoorter E."/>
        </authorList>
    </citation>
    <scope>NUCLEOTIDE SEQUENCE [LARGE SCALE GENOMIC DNA]</scope>
    <source>
        <strain evidence="7">R-71033</strain>
        <strain evidence="6">R-71171</strain>
    </source>
</reference>
<feature type="transmembrane region" description="Helical" evidence="1">
    <location>
        <begin position="36"/>
        <end position="58"/>
    </location>
</feature>
<reference evidence="4" key="6">
    <citation type="submission" date="2023-07" db="EMBL/GenBank/DDBJ databases">
        <title>A collection of bacterial strains from the Burkholderia cepacia Research Laboratory and Repository.</title>
        <authorList>
            <person name="Lipuma J."/>
            <person name="Spilker T."/>
            <person name="Caverly L."/>
        </authorList>
    </citation>
    <scope>NUCLEOTIDE SEQUENCE</scope>
    <source>
        <strain evidence="4">AU44979</strain>
    </source>
</reference>
<proteinExistence type="predicted"/>
<reference evidence="2" key="3">
    <citation type="submission" date="2021-01" db="EMBL/GenBank/DDBJ databases">
        <title>Outbreak of Burkholderia contaminns endophthalmitis traced to a clinical ventilation system.</title>
        <authorList>
            <person name="Lipuma J."/>
            <person name="Spilker T."/>
            <person name="Kratholm J."/>
        </authorList>
    </citation>
    <scope>NUCLEOTIDE SEQUENCE</scope>
    <source>
        <strain evidence="2">HI4954</strain>
    </source>
</reference>
<dbReference type="EMBL" id="QTQX01000002">
    <property type="protein sequence ID" value="RQT36142.1"/>
    <property type="molecule type" value="Genomic_DNA"/>
</dbReference>
<dbReference type="Proteomes" id="UP000664048">
    <property type="component" value="Unassembled WGS sequence"/>
</dbReference>
<dbReference type="GeneID" id="93192774"/>
<dbReference type="Proteomes" id="UP000611459">
    <property type="component" value="Unassembled WGS sequence"/>
</dbReference>
<evidence type="ECO:0000313" key="8">
    <source>
        <dbReference type="EMBL" id="WFN16026.1"/>
    </source>
</evidence>
<dbReference type="Proteomes" id="UP001172109">
    <property type="component" value="Unassembled WGS sequence"/>
</dbReference>
<organism evidence="5 9">
    <name type="scientific">Burkholderia contaminans</name>
    <dbReference type="NCBI Taxonomy" id="488447"/>
    <lineage>
        <taxon>Bacteria</taxon>
        <taxon>Pseudomonadati</taxon>
        <taxon>Pseudomonadota</taxon>
        <taxon>Betaproteobacteria</taxon>
        <taxon>Burkholderiales</taxon>
        <taxon>Burkholderiaceae</taxon>
        <taxon>Burkholderia</taxon>
        <taxon>Burkholderia cepacia complex</taxon>
    </lineage>
</organism>
<keyword evidence="1" id="KW-1133">Transmembrane helix</keyword>
<reference evidence="5 9" key="1">
    <citation type="submission" date="2018-08" db="EMBL/GenBank/DDBJ databases">
        <title>Comparative analysis of Burkholderia isolates from Puerto Rico.</title>
        <authorList>
            <person name="Hall C."/>
            <person name="Sahl J."/>
            <person name="Wagner D."/>
        </authorList>
    </citation>
    <scope>NUCLEOTIDE SEQUENCE [LARGE SCALE GENOMIC DNA]</scope>
    <source>
        <strain evidence="5 9">Bp9001</strain>
    </source>
</reference>
<protein>
    <submittedName>
        <fullName evidence="5">Uncharacterized protein</fullName>
    </submittedName>
</protein>
<evidence type="ECO:0000313" key="12">
    <source>
        <dbReference type="Proteomes" id="UP000664048"/>
    </source>
</evidence>
<keyword evidence="12" id="KW-1185">Reference proteome</keyword>
<dbReference type="Proteomes" id="UP001220209">
    <property type="component" value="Chromosome 1"/>
</dbReference>
<dbReference type="Proteomes" id="UP000494182">
    <property type="component" value="Unassembled WGS sequence"/>
</dbReference>
<reference evidence="8 13" key="5">
    <citation type="submission" date="2021-12" db="EMBL/GenBank/DDBJ databases">
        <title>Genomic and phenotypic characterization of three Burkholderia contaminans isolates recovered from different sources.</title>
        <authorList>
            <person name="Lopez De Volder A."/>
            <person name="Fan Y."/>
            <person name="Nunvar J."/>
            <person name="Herrera T."/>
            <person name="Timp W."/>
            <person name="Degrossi J."/>
        </authorList>
    </citation>
    <scope>NUCLEOTIDE SEQUENCE [LARGE SCALE GENOMIC DNA]</scope>
    <source>
        <strain evidence="8 13">LMG 23361</strain>
    </source>
</reference>
<dbReference type="EMBL" id="JAGEMX010000004">
    <property type="protein sequence ID" value="MBO1830472.1"/>
    <property type="molecule type" value="Genomic_DNA"/>
</dbReference>
<evidence type="ECO:0000313" key="3">
    <source>
        <dbReference type="EMBL" id="MBO1830472.1"/>
    </source>
</evidence>
<feature type="transmembrane region" description="Helical" evidence="1">
    <location>
        <begin position="6"/>
        <end position="24"/>
    </location>
</feature>
<dbReference type="Proteomes" id="UP000494109">
    <property type="component" value="Unassembled WGS sequence"/>
</dbReference>
<evidence type="ECO:0000313" key="10">
    <source>
        <dbReference type="Proteomes" id="UP000494109"/>
    </source>
</evidence>
<keyword evidence="1" id="KW-0472">Membrane</keyword>
<dbReference type="EMBL" id="JAUJQS010000029">
    <property type="protein sequence ID" value="MDN7568823.1"/>
    <property type="molecule type" value="Genomic_DNA"/>
</dbReference>
<reference evidence="3 12" key="4">
    <citation type="submission" date="2021-03" db="EMBL/GenBank/DDBJ databases">
        <title>Clinical course, treatment and visual outcome of an outbreak of Burkholderia contaminans endophthalmitis following cataract surgery.</title>
        <authorList>
            <person name="Lind C."/>
            <person name="Olsen K."/>
            <person name="Angelsen N.K."/>
            <person name="Krefting E.A."/>
            <person name="Fossen K."/>
            <person name="Gravningen K."/>
            <person name="Depoorter E."/>
            <person name="Vandamme P."/>
            <person name="Bertelsen G."/>
        </authorList>
    </citation>
    <scope>NUCLEOTIDE SEQUENCE [LARGE SCALE GENOMIC DNA]</scope>
    <source>
        <strain evidence="3 12">51242556</strain>
    </source>
</reference>
<evidence type="ECO:0000313" key="13">
    <source>
        <dbReference type="Proteomes" id="UP001220209"/>
    </source>
</evidence>
<dbReference type="KEGG" id="bcon:NL30_10870"/>
<sequence>MNIRLGNADLVLILALALGGAILLAMRFRPQTWRGLVFEALLANLAAVAAVVTVEALLA</sequence>
<dbReference type="Proteomes" id="UP000269271">
    <property type="component" value="Unassembled WGS sequence"/>
</dbReference>
<evidence type="ECO:0000313" key="9">
    <source>
        <dbReference type="Proteomes" id="UP000269271"/>
    </source>
</evidence>
<dbReference type="EMBL" id="CP090640">
    <property type="protein sequence ID" value="WFN16026.1"/>
    <property type="molecule type" value="Genomic_DNA"/>
</dbReference>
<name>A0A0G3YSJ9_9BURK</name>
<dbReference type="EMBL" id="CABVQT010000006">
    <property type="protein sequence ID" value="VWD17061.1"/>
    <property type="molecule type" value="Genomic_DNA"/>
</dbReference>
<evidence type="ECO:0000313" key="2">
    <source>
        <dbReference type="EMBL" id="MBK1932442.1"/>
    </source>
</evidence>
<evidence type="ECO:0000313" key="6">
    <source>
        <dbReference type="EMBL" id="VWD17061.1"/>
    </source>
</evidence>
<dbReference type="AlphaFoldDB" id="A0A0G3YSJ9"/>
<evidence type="ECO:0000313" key="7">
    <source>
        <dbReference type="EMBL" id="VWD63559.1"/>
    </source>
</evidence>
<evidence type="ECO:0000256" key="1">
    <source>
        <dbReference type="SAM" id="Phobius"/>
    </source>
</evidence>